<dbReference type="Pfam" id="PF01479">
    <property type="entry name" value="S4"/>
    <property type="match status" value="1"/>
</dbReference>
<dbReference type="PANTHER" id="PTHR47683">
    <property type="entry name" value="PSEUDOURIDINE SYNTHASE FAMILY PROTEIN-RELATED"/>
    <property type="match status" value="1"/>
</dbReference>
<dbReference type="InterPro" id="IPR050343">
    <property type="entry name" value="RsuA_PseudoU_synthase"/>
</dbReference>
<dbReference type="GO" id="GO:0003723">
    <property type="term" value="F:RNA binding"/>
    <property type="evidence" value="ECO:0007669"/>
    <property type="project" value="UniProtKB-KW"/>
</dbReference>
<dbReference type="GO" id="GO:0160138">
    <property type="term" value="F:23S rRNA pseudouridine(2604) synthase activity"/>
    <property type="evidence" value="ECO:0007669"/>
    <property type="project" value="UniProtKB-EC"/>
</dbReference>
<dbReference type="Gene3D" id="3.30.70.1560">
    <property type="entry name" value="Alpha-L RNA-binding motif"/>
    <property type="match status" value="1"/>
</dbReference>
<dbReference type="Proteomes" id="UP000192761">
    <property type="component" value="Unassembled WGS sequence"/>
</dbReference>
<comment type="similarity">
    <text evidence="1 6">Belongs to the pseudouridine synthase RsuA family.</text>
</comment>
<evidence type="ECO:0000259" key="8">
    <source>
        <dbReference type="Pfam" id="PF00849"/>
    </source>
</evidence>
<keyword evidence="2 6" id="KW-0413">Isomerase</keyword>
<gene>
    <name evidence="10" type="ORF">SAMN02745857_02527</name>
</gene>
<dbReference type="CDD" id="cd00165">
    <property type="entry name" value="S4"/>
    <property type="match status" value="1"/>
</dbReference>
<evidence type="ECO:0000256" key="6">
    <source>
        <dbReference type="RuleBase" id="RU003887"/>
    </source>
</evidence>
<dbReference type="InterPro" id="IPR036986">
    <property type="entry name" value="S4_RNA-bd_sf"/>
</dbReference>
<feature type="region of interest" description="Disordered" evidence="7">
    <location>
        <begin position="1"/>
        <end position="44"/>
    </location>
</feature>
<evidence type="ECO:0000313" key="10">
    <source>
        <dbReference type="EMBL" id="SMC26561.1"/>
    </source>
</evidence>
<organism evidence="10 11">
    <name type="scientific">Andreprevotia lacus DSM 23236</name>
    <dbReference type="NCBI Taxonomy" id="1121001"/>
    <lineage>
        <taxon>Bacteria</taxon>
        <taxon>Pseudomonadati</taxon>
        <taxon>Pseudomonadota</taxon>
        <taxon>Betaproteobacteria</taxon>
        <taxon>Neisseriales</taxon>
        <taxon>Chitinibacteraceae</taxon>
        <taxon>Andreprevotia</taxon>
    </lineage>
</organism>
<dbReference type="CDD" id="cd02870">
    <property type="entry name" value="PseudoU_synth_RsuA_like"/>
    <property type="match status" value="1"/>
</dbReference>
<evidence type="ECO:0000259" key="9">
    <source>
        <dbReference type="Pfam" id="PF01479"/>
    </source>
</evidence>
<dbReference type="PROSITE" id="PS01149">
    <property type="entry name" value="PSI_RSU"/>
    <property type="match status" value="1"/>
</dbReference>
<dbReference type="STRING" id="1121001.SAMN02745857_02527"/>
<protein>
    <recommendedName>
        <fullName evidence="6">Pseudouridine synthase</fullName>
        <ecNumber evidence="6">5.4.99.-</ecNumber>
    </recommendedName>
</protein>
<dbReference type="InterPro" id="IPR000748">
    <property type="entry name" value="PsdUridine_synth_RsuA/RluB/E/F"/>
</dbReference>
<dbReference type="InterPro" id="IPR020103">
    <property type="entry name" value="PsdUridine_synth_cat_dom_sf"/>
</dbReference>
<comment type="catalytic activity">
    <reaction evidence="3">
        <text>uridine(35) in tRNA(Tyr) = pseudouridine(35) in tRNA(Tyr)</text>
        <dbReference type="Rhea" id="RHEA:60556"/>
        <dbReference type="Rhea" id="RHEA-COMP:15607"/>
        <dbReference type="Rhea" id="RHEA-COMP:15608"/>
        <dbReference type="ChEBI" id="CHEBI:65314"/>
        <dbReference type="ChEBI" id="CHEBI:65315"/>
    </reaction>
</comment>
<feature type="domain" description="RNA-binding S4" evidence="9">
    <location>
        <begin position="53"/>
        <end position="79"/>
    </location>
</feature>
<dbReference type="GO" id="GO:0000455">
    <property type="term" value="P:enzyme-directed rRNA pseudouridine synthesis"/>
    <property type="evidence" value="ECO:0007669"/>
    <property type="project" value="UniProtKB-ARBA"/>
</dbReference>
<dbReference type="InterPro" id="IPR006145">
    <property type="entry name" value="PsdUridine_synth_RsuA/RluA"/>
</dbReference>
<dbReference type="InterPro" id="IPR018496">
    <property type="entry name" value="PsdUridine_synth_RsuA/RluB_CS"/>
</dbReference>
<reference evidence="10 11" key="1">
    <citation type="submission" date="2017-04" db="EMBL/GenBank/DDBJ databases">
        <authorList>
            <person name="Afonso C.L."/>
            <person name="Miller P.J."/>
            <person name="Scott M.A."/>
            <person name="Spackman E."/>
            <person name="Goraichik I."/>
            <person name="Dimitrov K.M."/>
            <person name="Suarez D.L."/>
            <person name="Swayne D.E."/>
        </authorList>
    </citation>
    <scope>NUCLEOTIDE SEQUENCE [LARGE SCALE GENOMIC DNA]</scope>
    <source>
        <strain evidence="10 11">DSM 23236</strain>
    </source>
</reference>
<dbReference type="EMBL" id="FWXD01000014">
    <property type="protein sequence ID" value="SMC26561.1"/>
    <property type="molecule type" value="Genomic_DNA"/>
</dbReference>
<dbReference type="NCBIfam" id="TIGR00093">
    <property type="entry name" value="pseudouridine synthase"/>
    <property type="match status" value="1"/>
</dbReference>
<feature type="compositionally biased region" description="Low complexity" evidence="7">
    <location>
        <begin position="14"/>
        <end position="44"/>
    </location>
</feature>
<dbReference type="Gene3D" id="3.30.70.580">
    <property type="entry name" value="Pseudouridine synthase I, catalytic domain, N-terminal subdomain"/>
    <property type="match status" value="1"/>
</dbReference>
<evidence type="ECO:0000313" key="11">
    <source>
        <dbReference type="Proteomes" id="UP000192761"/>
    </source>
</evidence>
<sequence length="297" mass="32153">MTQRRPPRKPAAPPSTAKALNGSAAPLAARARPKAATPAAAPSGSRVMLGRALSKLGFCSRTQAEVLVAAGKVSVNGKVEHDLNRWVDTTQDKLAVAGQTVQQQAFVYLMLNKPRGLVTTAEDERGRDTVYQCFADAKLPWLGPVGRLDQASEGLLLFSNDTRWAAALTDPASHLDKTYHVQIDHVPDDALLNKLRAGVIEDGERLAAKQATLLRSGEKNAWLEIVLDEGRNRHIRRLLAAHGIATLRLMRVRIGTLQLGELAKGAWRMLTPAEVAALRVGKAASQPALSTRRKPSR</sequence>
<dbReference type="RefSeq" id="WP_084091164.1">
    <property type="nucleotide sequence ID" value="NZ_FWXD01000014.1"/>
</dbReference>
<dbReference type="Gene3D" id="3.10.290.10">
    <property type="entry name" value="RNA-binding S4 domain"/>
    <property type="match status" value="1"/>
</dbReference>
<dbReference type="InterPro" id="IPR042092">
    <property type="entry name" value="PsdUridine_s_RsuA/RluB/E/F_cat"/>
</dbReference>
<keyword evidence="5" id="KW-0694">RNA-binding</keyword>
<evidence type="ECO:0000256" key="7">
    <source>
        <dbReference type="SAM" id="MobiDB-lite"/>
    </source>
</evidence>
<dbReference type="Pfam" id="PF00849">
    <property type="entry name" value="PseudoU_synth_2"/>
    <property type="match status" value="1"/>
</dbReference>
<dbReference type="InterPro" id="IPR002942">
    <property type="entry name" value="S4_RNA-bd"/>
</dbReference>
<dbReference type="SUPFAM" id="SSF55174">
    <property type="entry name" value="Alpha-L RNA-binding motif"/>
    <property type="match status" value="1"/>
</dbReference>
<dbReference type="OrthoDB" id="9807213at2"/>
<feature type="domain" description="Pseudouridine synthase RsuA/RluA-like" evidence="8">
    <location>
        <begin position="108"/>
        <end position="241"/>
    </location>
</feature>
<evidence type="ECO:0000256" key="2">
    <source>
        <dbReference type="ARBA" id="ARBA00023235"/>
    </source>
</evidence>
<dbReference type="SUPFAM" id="SSF55120">
    <property type="entry name" value="Pseudouridine synthase"/>
    <property type="match status" value="1"/>
</dbReference>
<accession>A0A1W1XSN7</accession>
<evidence type="ECO:0000256" key="3">
    <source>
        <dbReference type="ARBA" id="ARBA00036390"/>
    </source>
</evidence>
<dbReference type="PROSITE" id="PS50889">
    <property type="entry name" value="S4"/>
    <property type="match status" value="1"/>
</dbReference>
<proteinExistence type="inferred from homology"/>
<evidence type="ECO:0000256" key="4">
    <source>
        <dbReference type="ARBA" id="ARBA00036535"/>
    </source>
</evidence>
<evidence type="ECO:0000256" key="1">
    <source>
        <dbReference type="ARBA" id="ARBA00008348"/>
    </source>
</evidence>
<evidence type="ECO:0000256" key="5">
    <source>
        <dbReference type="PROSITE-ProRule" id="PRU00182"/>
    </source>
</evidence>
<dbReference type="EC" id="5.4.99.-" evidence="6"/>
<dbReference type="InterPro" id="IPR020094">
    <property type="entry name" value="TruA/RsuA/RluB/E/F_N"/>
</dbReference>
<comment type="catalytic activity">
    <reaction evidence="4">
        <text>uridine(2604) in 23S rRNA = pseudouridine(2604) in 23S rRNA</text>
        <dbReference type="Rhea" id="RHEA:38875"/>
        <dbReference type="Rhea" id="RHEA-COMP:10093"/>
        <dbReference type="Rhea" id="RHEA-COMP:10094"/>
        <dbReference type="ChEBI" id="CHEBI:65314"/>
        <dbReference type="ChEBI" id="CHEBI:65315"/>
        <dbReference type="EC" id="5.4.99.21"/>
    </reaction>
</comment>
<name>A0A1W1XSN7_9NEIS</name>
<keyword evidence="11" id="KW-1185">Reference proteome</keyword>
<dbReference type="AlphaFoldDB" id="A0A1W1XSN7"/>
<dbReference type="PANTHER" id="PTHR47683:SF2">
    <property type="entry name" value="RNA-BINDING S4 DOMAIN-CONTAINING PROTEIN"/>
    <property type="match status" value="1"/>
</dbReference>